<comment type="caution">
    <text evidence="1">The sequence shown here is derived from an EMBL/GenBank/DDBJ whole genome shotgun (WGS) entry which is preliminary data.</text>
</comment>
<dbReference type="EMBL" id="ASGP02000008">
    <property type="protein sequence ID" value="KAH9493471.1"/>
    <property type="molecule type" value="Genomic_DNA"/>
</dbReference>
<proteinExistence type="predicted"/>
<name>A0A922HNM6_DERFA</name>
<sequence length="60" mass="7076">MKKNFSVDFDGHPNPQSTMLVKMLGCWLLHIYKCFYKMCDNDVVQVNTQTKGVNYDFRIL</sequence>
<evidence type="ECO:0000313" key="1">
    <source>
        <dbReference type="EMBL" id="KAH9493471.1"/>
    </source>
</evidence>
<evidence type="ECO:0000313" key="2">
    <source>
        <dbReference type="Proteomes" id="UP000790347"/>
    </source>
</evidence>
<reference evidence="1" key="2">
    <citation type="journal article" date="2022" name="Res Sq">
        <title>Comparative Genomics Reveals Insights into the Divergent Evolution of Astigmatic Mites and Household Pest Adaptations.</title>
        <authorList>
            <person name="Xiong Q."/>
            <person name="Wan A.T.-Y."/>
            <person name="Liu X.-Y."/>
            <person name="Fung C.S.-H."/>
            <person name="Xiao X."/>
            <person name="Malainual N."/>
            <person name="Hou J."/>
            <person name="Wang L."/>
            <person name="Wang M."/>
            <person name="Yang K."/>
            <person name="Cui Y."/>
            <person name="Leung E."/>
            <person name="Nong W."/>
            <person name="Shin S.-K."/>
            <person name="Au S."/>
            <person name="Jeong K.Y."/>
            <person name="Chew F.T."/>
            <person name="Hui J."/>
            <person name="Leung T.F."/>
            <person name="Tungtrongchitr A."/>
            <person name="Zhong N."/>
            <person name="Liu Z."/>
            <person name="Tsui S."/>
        </authorList>
    </citation>
    <scope>NUCLEOTIDE SEQUENCE</scope>
    <source>
        <strain evidence="1">Derf</strain>
        <tissue evidence="1">Whole organism</tissue>
    </source>
</reference>
<dbReference type="Proteomes" id="UP000790347">
    <property type="component" value="Unassembled WGS sequence"/>
</dbReference>
<organism evidence="1 2">
    <name type="scientific">Dermatophagoides farinae</name>
    <name type="common">American house dust mite</name>
    <dbReference type="NCBI Taxonomy" id="6954"/>
    <lineage>
        <taxon>Eukaryota</taxon>
        <taxon>Metazoa</taxon>
        <taxon>Ecdysozoa</taxon>
        <taxon>Arthropoda</taxon>
        <taxon>Chelicerata</taxon>
        <taxon>Arachnida</taxon>
        <taxon>Acari</taxon>
        <taxon>Acariformes</taxon>
        <taxon>Sarcoptiformes</taxon>
        <taxon>Astigmata</taxon>
        <taxon>Psoroptidia</taxon>
        <taxon>Analgoidea</taxon>
        <taxon>Pyroglyphidae</taxon>
        <taxon>Dermatophagoidinae</taxon>
        <taxon>Dermatophagoides</taxon>
    </lineage>
</organism>
<reference evidence="1" key="1">
    <citation type="submission" date="2013-05" db="EMBL/GenBank/DDBJ databases">
        <authorList>
            <person name="Yim A.K.Y."/>
            <person name="Chan T.F."/>
            <person name="Ji K.M."/>
            <person name="Liu X.Y."/>
            <person name="Zhou J.W."/>
            <person name="Li R.Q."/>
            <person name="Yang K.Y."/>
            <person name="Li J."/>
            <person name="Li M."/>
            <person name="Law P.T.W."/>
            <person name="Wu Y.L."/>
            <person name="Cai Z.L."/>
            <person name="Qin H."/>
            <person name="Bao Y."/>
            <person name="Leung R.K.K."/>
            <person name="Ng P.K.S."/>
            <person name="Zou J."/>
            <person name="Zhong X.J."/>
            <person name="Ran P.X."/>
            <person name="Zhong N.S."/>
            <person name="Liu Z.G."/>
            <person name="Tsui S.K.W."/>
        </authorList>
    </citation>
    <scope>NUCLEOTIDE SEQUENCE</scope>
    <source>
        <strain evidence="1">Derf</strain>
        <tissue evidence="1">Whole organism</tissue>
    </source>
</reference>
<protein>
    <submittedName>
        <fullName evidence="1">Uncharacterized protein</fullName>
    </submittedName>
</protein>
<gene>
    <name evidence="1" type="ORF">DERF_014215</name>
</gene>
<dbReference type="AlphaFoldDB" id="A0A922HNM6"/>
<accession>A0A922HNM6</accession>
<keyword evidence="2" id="KW-1185">Reference proteome</keyword>